<feature type="transmembrane region" description="Helical" evidence="1">
    <location>
        <begin position="12"/>
        <end position="29"/>
    </location>
</feature>
<name>A0AAW2GMN1_9HYME</name>
<keyword evidence="1" id="KW-0812">Transmembrane</keyword>
<comment type="caution">
    <text evidence="2">The sequence shown here is derived from an EMBL/GenBank/DDBJ whole genome shotgun (WGS) entry which is preliminary data.</text>
</comment>
<protein>
    <recommendedName>
        <fullName evidence="4">ATP synthase F0 subunit 8</fullName>
    </recommendedName>
</protein>
<evidence type="ECO:0000256" key="1">
    <source>
        <dbReference type="SAM" id="Phobius"/>
    </source>
</evidence>
<evidence type="ECO:0008006" key="4">
    <source>
        <dbReference type="Google" id="ProtNLM"/>
    </source>
</evidence>
<organism evidence="2 3">
    <name type="scientific">Cardiocondyla obscurior</name>
    <dbReference type="NCBI Taxonomy" id="286306"/>
    <lineage>
        <taxon>Eukaryota</taxon>
        <taxon>Metazoa</taxon>
        <taxon>Ecdysozoa</taxon>
        <taxon>Arthropoda</taxon>
        <taxon>Hexapoda</taxon>
        <taxon>Insecta</taxon>
        <taxon>Pterygota</taxon>
        <taxon>Neoptera</taxon>
        <taxon>Endopterygota</taxon>
        <taxon>Hymenoptera</taxon>
        <taxon>Apocrita</taxon>
        <taxon>Aculeata</taxon>
        <taxon>Formicoidea</taxon>
        <taxon>Formicidae</taxon>
        <taxon>Myrmicinae</taxon>
        <taxon>Cardiocondyla</taxon>
    </lineage>
</organism>
<gene>
    <name evidence="2" type="ORF">PUN28_003424</name>
</gene>
<keyword evidence="1" id="KW-1133">Transmembrane helix</keyword>
<reference evidence="2 3" key="1">
    <citation type="submission" date="2023-03" db="EMBL/GenBank/DDBJ databases">
        <title>High recombination rates correlate with genetic variation in Cardiocondyla obscurior ants.</title>
        <authorList>
            <person name="Errbii M."/>
        </authorList>
    </citation>
    <scope>NUCLEOTIDE SEQUENCE [LARGE SCALE GENOMIC DNA]</scope>
    <source>
        <strain evidence="2">Alpha-2009</strain>
        <tissue evidence="2">Whole body</tissue>
    </source>
</reference>
<keyword evidence="1" id="KW-0472">Membrane</keyword>
<dbReference type="AlphaFoldDB" id="A0AAW2GMN1"/>
<sequence>MIMTINTQEAWWIGVNIAIIVILQLLHDYKKSITTFLYSIFILRNLHFTIDCFDKSHLSTSDYSKLKKKQKNSYSCILRKLIFDFRNSLYNLHVKRFCRKYTGVLLDTRRNTERCCFRNRNTHLSYYYRKERIAETEIGYRFIISLS</sequence>
<evidence type="ECO:0000313" key="2">
    <source>
        <dbReference type="EMBL" id="KAL0128159.1"/>
    </source>
</evidence>
<keyword evidence="3" id="KW-1185">Reference proteome</keyword>
<accession>A0AAW2GMN1</accession>
<proteinExistence type="predicted"/>
<evidence type="ECO:0000313" key="3">
    <source>
        <dbReference type="Proteomes" id="UP001430953"/>
    </source>
</evidence>
<dbReference type="EMBL" id="JADYXP020000003">
    <property type="protein sequence ID" value="KAL0128159.1"/>
    <property type="molecule type" value="Genomic_DNA"/>
</dbReference>
<dbReference type="Proteomes" id="UP001430953">
    <property type="component" value="Unassembled WGS sequence"/>
</dbReference>